<dbReference type="Gene3D" id="3.10.450.530">
    <property type="entry name" value="Ribonuclease toxin, BrnT, of type II toxin-antitoxin system"/>
    <property type="match status" value="1"/>
</dbReference>
<keyword evidence="1" id="KW-1133">Transmembrane helix</keyword>
<keyword evidence="1" id="KW-0812">Transmembrane</keyword>
<feature type="transmembrane region" description="Helical" evidence="1">
    <location>
        <begin position="56"/>
        <end position="75"/>
    </location>
</feature>
<accession>A0ABT8YGV1</accession>
<evidence type="ECO:0000313" key="3">
    <source>
        <dbReference type="Proteomes" id="UP001174932"/>
    </source>
</evidence>
<gene>
    <name evidence="2" type="ORF">Q4481_03015</name>
</gene>
<evidence type="ECO:0000256" key="1">
    <source>
        <dbReference type="SAM" id="Phobius"/>
    </source>
</evidence>
<dbReference type="RefSeq" id="WP_304374916.1">
    <property type="nucleotide sequence ID" value="NZ_JAUOZU010000002.1"/>
</dbReference>
<reference evidence="2" key="1">
    <citation type="journal article" date="2015" name="Int. J. Syst. Evol. Microbiol.">
        <title>Rhizobium alvei sp. nov., isolated from a freshwater river.</title>
        <authorList>
            <person name="Sheu S.Y."/>
            <person name="Huang H.W."/>
            <person name="Young C.C."/>
            <person name="Chen W.M."/>
        </authorList>
    </citation>
    <scope>NUCLEOTIDE SEQUENCE</scope>
    <source>
        <strain evidence="2">TNR-22</strain>
    </source>
</reference>
<dbReference type="Proteomes" id="UP001174932">
    <property type="component" value="Unassembled WGS sequence"/>
</dbReference>
<comment type="caution">
    <text evidence="2">The sequence shown here is derived from an EMBL/GenBank/DDBJ whole genome shotgun (WGS) entry which is preliminary data.</text>
</comment>
<sequence>MKMVWDEPKRRANLEKHGFDFADVSELDWENAIVEDSRPDADGRRRLKAIGYFRDGTAAVVFALLGSEAISIISFRPASDRERRRLPWPPKARD</sequence>
<proteinExistence type="predicted"/>
<dbReference type="Pfam" id="PF04365">
    <property type="entry name" value="BrnT_toxin"/>
    <property type="match status" value="1"/>
</dbReference>
<protein>
    <submittedName>
        <fullName evidence="2">BrnT family toxin</fullName>
    </submittedName>
</protein>
<dbReference type="EMBL" id="JAUOZU010000002">
    <property type="protein sequence ID" value="MDO6962910.1"/>
    <property type="molecule type" value="Genomic_DNA"/>
</dbReference>
<keyword evidence="1" id="KW-0472">Membrane</keyword>
<reference evidence="2" key="2">
    <citation type="submission" date="2023-07" db="EMBL/GenBank/DDBJ databases">
        <authorList>
            <person name="Shen H."/>
        </authorList>
    </citation>
    <scope>NUCLEOTIDE SEQUENCE</scope>
    <source>
        <strain evidence="2">TNR-22</strain>
    </source>
</reference>
<name>A0ABT8YGV1_9HYPH</name>
<dbReference type="InterPro" id="IPR007460">
    <property type="entry name" value="BrnT_toxin"/>
</dbReference>
<organism evidence="2 3">
    <name type="scientific">Rhizobium alvei</name>
    <dbReference type="NCBI Taxonomy" id="1132659"/>
    <lineage>
        <taxon>Bacteria</taxon>
        <taxon>Pseudomonadati</taxon>
        <taxon>Pseudomonadota</taxon>
        <taxon>Alphaproteobacteria</taxon>
        <taxon>Hyphomicrobiales</taxon>
        <taxon>Rhizobiaceae</taxon>
        <taxon>Rhizobium/Agrobacterium group</taxon>
        <taxon>Rhizobium</taxon>
    </lineage>
</organism>
<dbReference type="InterPro" id="IPR038573">
    <property type="entry name" value="BrnT_sf"/>
</dbReference>
<evidence type="ECO:0000313" key="2">
    <source>
        <dbReference type="EMBL" id="MDO6962910.1"/>
    </source>
</evidence>
<keyword evidence="3" id="KW-1185">Reference proteome</keyword>